<dbReference type="EMBL" id="KZ678485">
    <property type="protein sequence ID" value="PSR82177.1"/>
    <property type="molecule type" value="Genomic_DNA"/>
</dbReference>
<dbReference type="Proteomes" id="UP000241462">
    <property type="component" value="Unassembled WGS sequence"/>
</dbReference>
<sequence>MAPTRGPQRLRRRLLRQKGGWPSAEAGHCARMQAAAGGSLALIFCFSLLWLAVGGDPSWSWPSVLPHRSDAPLHRLSLEVWTDQLRATSHQLRYLPAHFPPHHKLHPPSGNRTIGVYTHSTTLDAKDPRASAAMFVHSSEAIVARQLLMLLTPSLPSSGSIAPQECSLAPESLSCLIR</sequence>
<dbReference type="AlphaFoldDB" id="A0A2T3A3I3"/>
<dbReference type="InParanoid" id="A0A2T3A3I3"/>
<organism evidence="1 2">
    <name type="scientific">Coniella lustricola</name>
    <dbReference type="NCBI Taxonomy" id="2025994"/>
    <lineage>
        <taxon>Eukaryota</taxon>
        <taxon>Fungi</taxon>
        <taxon>Dikarya</taxon>
        <taxon>Ascomycota</taxon>
        <taxon>Pezizomycotina</taxon>
        <taxon>Sordariomycetes</taxon>
        <taxon>Sordariomycetidae</taxon>
        <taxon>Diaporthales</taxon>
        <taxon>Schizoparmaceae</taxon>
        <taxon>Coniella</taxon>
    </lineage>
</organism>
<gene>
    <name evidence="1" type="ORF">BD289DRAFT_23504</name>
</gene>
<proteinExistence type="predicted"/>
<accession>A0A2T3A3I3</accession>
<evidence type="ECO:0000313" key="2">
    <source>
        <dbReference type="Proteomes" id="UP000241462"/>
    </source>
</evidence>
<name>A0A2T3A3I3_9PEZI</name>
<reference evidence="1 2" key="1">
    <citation type="journal article" date="2018" name="Mycol. Prog.">
        <title>Coniella lustricola, a new species from submerged detritus.</title>
        <authorList>
            <person name="Raudabaugh D.B."/>
            <person name="Iturriaga T."/>
            <person name="Carver A."/>
            <person name="Mondo S."/>
            <person name="Pangilinan J."/>
            <person name="Lipzen A."/>
            <person name="He G."/>
            <person name="Amirebrahimi M."/>
            <person name="Grigoriev I.V."/>
            <person name="Miller A.N."/>
        </authorList>
    </citation>
    <scope>NUCLEOTIDE SEQUENCE [LARGE SCALE GENOMIC DNA]</scope>
    <source>
        <strain evidence="1 2">B22-T-1</strain>
    </source>
</reference>
<protein>
    <submittedName>
        <fullName evidence="1">Uncharacterized protein</fullName>
    </submittedName>
</protein>
<keyword evidence="2" id="KW-1185">Reference proteome</keyword>
<evidence type="ECO:0000313" key="1">
    <source>
        <dbReference type="EMBL" id="PSR82177.1"/>
    </source>
</evidence>